<dbReference type="EMBL" id="BT087029">
    <property type="protein sequence ID" value="ACR37382.1"/>
    <property type="molecule type" value="mRNA"/>
</dbReference>
<proteinExistence type="evidence at transcript level"/>
<evidence type="ECO:0000313" key="1">
    <source>
        <dbReference type="EMBL" id="ACR37382.1"/>
    </source>
</evidence>
<protein>
    <submittedName>
        <fullName evidence="1">Uncharacterized protein</fullName>
    </submittedName>
</protein>
<sequence length="99" mass="11588">MVHFCLRTSALLFLKLEVPLRQEILPQNLPFTSRMRTCLRNLQLWQFHLPPKVMVLWCLFLVIQLKRKYAHPQSLKGVPSPMIHMGHQNVVTKTDLKSG</sequence>
<reference evidence="1" key="1">
    <citation type="journal article" date="2009" name="PLoS Genet.">
        <title>Sequencing, mapping, and analysis of 27,455 maize full-length cDNAs.</title>
        <authorList>
            <person name="Soderlund C."/>
            <person name="Descour A."/>
            <person name="Kudrna D."/>
            <person name="Bomhoff M."/>
            <person name="Boyd L."/>
            <person name="Currie J."/>
            <person name="Angelova A."/>
            <person name="Collura K."/>
            <person name="Wissotski M."/>
            <person name="Ashley E."/>
            <person name="Morrow D."/>
            <person name="Fernandes J."/>
            <person name="Walbot V."/>
            <person name="Yu Y."/>
        </authorList>
    </citation>
    <scope>NUCLEOTIDE SEQUENCE</scope>
    <source>
        <strain evidence="1">B73</strain>
    </source>
</reference>
<organism evidence="1">
    <name type="scientific">Zea mays</name>
    <name type="common">Maize</name>
    <dbReference type="NCBI Taxonomy" id="4577"/>
    <lineage>
        <taxon>Eukaryota</taxon>
        <taxon>Viridiplantae</taxon>
        <taxon>Streptophyta</taxon>
        <taxon>Embryophyta</taxon>
        <taxon>Tracheophyta</taxon>
        <taxon>Spermatophyta</taxon>
        <taxon>Magnoliopsida</taxon>
        <taxon>Liliopsida</taxon>
        <taxon>Poales</taxon>
        <taxon>Poaceae</taxon>
        <taxon>PACMAD clade</taxon>
        <taxon>Panicoideae</taxon>
        <taxon>Andropogonodae</taxon>
        <taxon>Andropogoneae</taxon>
        <taxon>Tripsacinae</taxon>
        <taxon>Zea</taxon>
    </lineage>
</organism>
<name>C4J882_MAIZE</name>
<dbReference type="AlphaFoldDB" id="C4J882"/>
<accession>C4J882</accession>
<reference evidence="1" key="2">
    <citation type="submission" date="2012-06" db="EMBL/GenBank/DDBJ databases">
        <authorList>
            <person name="Yu Y."/>
            <person name="Currie J."/>
            <person name="Lomeli R."/>
            <person name="Angelova A."/>
            <person name="Collura K."/>
            <person name="Wissotski M."/>
            <person name="Campos D."/>
            <person name="Kudrna D."/>
            <person name="Golser W."/>
            <person name="Ashely E."/>
            <person name="Descour A."/>
            <person name="Fernandes J."/>
            <person name="Soderlund C."/>
            <person name="Walbot V."/>
        </authorList>
    </citation>
    <scope>NUCLEOTIDE SEQUENCE</scope>
    <source>
        <strain evidence="1">B73</strain>
    </source>
</reference>